<organism evidence="1 2">
    <name type="scientific">[Torrubiella] hemipterigena</name>
    <dbReference type="NCBI Taxonomy" id="1531966"/>
    <lineage>
        <taxon>Eukaryota</taxon>
        <taxon>Fungi</taxon>
        <taxon>Dikarya</taxon>
        <taxon>Ascomycota</taxon>
        <taxon>Pezizomycotina</taxon>
        <taxon>Sordariomycetes</taxon>
        <taxon>Hypocreomycetidae</taxon>
        <taxon>Hypocreales</taxon>
        <taxon>Clavicipitaceae</taxon>
        <taxon>Clavicipitaceae incertae sedis</taxon>
        <taxon>'Torrubiella' clade</taxon>
    </lineage>
</organism>
<sequence>MGSSKSKALASAGPPQHVDIPQTCYLYYSKAKLSLKFHLCDEQATPICLVTVPAGWYGDLLIHGGLSETDAPLAKAEATGRLRAYTTITIFPTNNDLQPISEEMRFHQNGWLGAQGFAISITEEPWRIIRRA</sequence>
<evidence type="ECO:0000313" key="1">
    <source>
        <dbReference type="EMBL" id="CEJ90762.1"/>
    </source>
</evidence>
<proteinExistence type="predicted"/>
<accession>A0A0A1TL94</accession>
<dbReference type="OrthoDB" id="3431997at2759"/>
<name>A0A0A1TL94_9HYPO</name>
<dbReference type="Proteomes" id="UP000039046">
    <property type="component" value="Unassembled WGS sequence"/>
</dbReference>
<dbReference type="HOGENOM" id="CLU_1918537_0_0_1"/>
<dbReference type="STRING" id="1531966.A0A0A1TL94"/>
<gene>
    <name evidence="1" type="ORF">VHEMI06523</name>
</gene>
<keyword evidence="2" id="KW-1185">Reference proteome</keyword>
<dbReference type="AlphaFoldDB" id="A0A0A1TL94"/>
<dbReference type="EMBL" id="CDHN01000003">
    <property type="protein sequence ID" value="CEJ90762.1"/>
    <property type="molecule type" value="Genomic_DNA"/>
</dbReference>
<reference evidence="1 2" key="1">
    <citation type="journal article" date="2015" name="Genome Announc.">
        <title>Draft Genome Sequence and Gene Annotation of the Entomopathogenic Fungus Verticillium hemipterigenum.</title>
        <authorList>
            <person name="Horn F."/>
            <person name="Habel A."/>
            <person name="Scharf D.H."/>
            <person name="Dworschak J."/>
            <person name="Brakhage A.A."/>
            <person name="Guthke R."/>
            <person name="Hertweck C."/>
            <person name="Linde J."/>
        </authorList>
    </citation>
    <scope>NUCLEOTIDE SEQUENCE [LARGE SCALE GENOMIC DNA]</scope>
</reference>
<evidence type="ECO:0000313" key="2">
    <source>
        <dbReference type="Proteomes" id="UP000039046"/>
    </source>
</evidence>
<protein>
    <submittedName>
        <fullName evidence="1">Uncharacterized protein</fullName>
    </submittedName>
</protein>